<dbReference type="AlphaFoldDB" id="A0A430AFJ7"/>
<dbReference type="EMBL" id="NGJZ01000003">
    <property type="protein sequence ID" value="RSU06498.1"/>
    <property type="molecule type" value="Genomic_DNA"/>
</dbReference>
<evidence type="ECO:0000256" key="1">
    <source>
        <dbReference type="ARBA" id="ARBA00002292"/>
    </source>
</evidence>
<keyword evidence="5" id="KW-0249">Electron transport</keyword>
<dbReference type="RefSeq" id="WP_126825887.1">
    <property type="nucleotide sequence ID" value="NZ_JBHLWU010000001.1"/>
</dbReference>
<dbReference type="SUPFAM" id="SSF52833">
    <property type="entry name" value="Thioredoxin-like"/>
    <property type="match status" value="1"/>
</dbReference>
<comment type="similarity">
    <text evidence="2">Belongs to the glutaredoxin family.</text>
</comment>
<dbReference type="PROSITE" id="PS51354">
    <property type="entry name" value="GLUTAREDOXIN_2"/>
    <property type="match status" value="1"/>
</dbReference>
<dbReference type="Proteomes" id="UP000288669">
    <property type="component" value="Unassembled WGS sequence"/>
</dbReference>
<feature type="domain" description="Glutaredoxin" evidence="8">
    <location>
        <begin position="4"/>
        <end position="58"/>
    </location>
</feature>
<evidence type="ECO:0000256" key="5">
    <source>
        <dbReference type="ARBA" id="ARBA00022982"/>
    </source>
</evidence>
<dbReference type="PANTHER" id="PTHR34386">
    <property type="entry name" value="GLUTAREDOXIN"/>
    <property type="match status" value="1"/>
</dbReference>
<dbReference type="InterPro" id="IPR002109">
    <property type="entry name" value="Glutaredoxin"/>
</dbReference>
<comment type="function">
    <text evidence="1">Electron transport system for the ribonucleotide reductase system NrdEF.</text>
</comment>
<accession>A0A430AFJ7</accession>
<dbReference type="GO" id="GO:0009055">
    <property type="term" value="F:electron transfer activity"/>
    <property type="evidence" value="ECO:0007669"/>
    <property type="project" value="TreeGrafter"/>
</dbReference>
<evidence type="ECO:0000256" key="7">
    <source>
        <dbReference type="ARBA" id="ARBA00023284"/>
    </source>
</evidence>
<dbReference type="CDD" id="cd02976">
    <property type="entry name" value="NrdH"/>
    <property type="match status" value="1"/>
</dbReference>
<dbReference type="InterPro" id="IPR036249">
    <property type="entry name" value="Thioredoxin-like_sf"/>
</dbReference>
<keyword evidence="4" id="KW-0813">Transport</keyword>
<dbReference type="NCBIfam" id="TIGR02194">
    <property type="entry name" value="GlrX_NrdH"/>
    <property type="match status" value="1"/>
</dbReference>
<evidence type="ECO:0000256" key="6">
    <source>
        <dbReference type="ARBA" id="ARBA00023157"/>
    </source>
</evidence>
<name>A0A430AFJ7_9ENTE</name>
<reference evidence="9 10" key="1">
    <citation type="submission" date="2017-05" db="EMBL/GenBank/DDBJ databases">
        <title>Vagococcus spp. assemblies.</title>
        <authorList>
            <person name="Gulvik C.A."/>
        </authorList>
    </citation>
    <scope>NUCLEOTIDE SEQUENCE [LARGE SCALE GENOMIC DNA]</scope>
    <source>
        <strain evidence="9 10">DSM 24756</strain>
    </source>
</reference>
<keyword evidence="10" id="KW-1185">Reference proteome</keyword>
<evidence type="ECO:0000313" key="10">
    <source>
        <dbReference type="Proteomes" id="UP000288669"/>
    </source>
</evidence>
<dbReference type="GO" id="GO:0045454">
    <property type="term" value="P:cell redox homeostasis"/>
    <property type="evidence" value="ECO:0007669"/>
    <property type="project" value="InterPro"/>
</dbReference>
<evidence type="ECO:0000256" key="4">
    <source>
        <dbReference type="ARBA" id="ARBA00022448"/>
    </source>
</evidence>
<keyword evidence="7" id="KW-0676">Redox-active center</keyword>
<dbReference type="PANTHER" id="PTHR34386:SF1">
    <property type="entry name" value="GLUTAREDOXIN-LIKE PROTEIN NRDH"/>
    <property type="match status" value="1"/>
</dbReference>
<gene>
    <name evidence="9" type="ORF">CBF30_09615</name>
</gene>
<dbReference type="Gene3D" id="3.40.30.10">
    <property type="entry name" value="Glutaredoxin"/>
    <property type="match status" value="1"/>
</dbReference>
<keyword evidence="6" id="KW-1015">Disulfide bond</keyword>
<organism evidence="9 10">
    <name type="scientific">Vagococcus entomophilus</name>
    <dbReference type="NCBI Taxonomy" id="1160095"/>
    <lineage>
        <taxon>Bacteria</taxon>
        <taxon>Bacillati</taxon>
        <taxon>Bacillota</taxon>
        <taxon>Bacilli</taxon>
        <taxon>Lactobacillales</taxon>
        <taxon>Enterococcaceae</taxon>
        <taxon>Vagococcus</taxon>
    </lineage>
</organism>
<evidence type="ECO:0000256" key="2">
    <source>
        <dbReference type="ARBA" id="ARBA00007787"/>
    </source>
</evidence>
<protein>
    <recommendedName>
        <fullName evidence="3">Glutaredoxin-like protein NrdH</fullName>
    </recommendedName>
</protein>
<comment type="caution">
    <text evidence="9">The sequence shown here is derived from an EMBL/GenBank/DDBJ whole genome shotgun (WGS) entry which is preliminary data.</text>
</comment>
<dbReference type="Pfam" id="PF00462">
    <property type="entry name" value="Glutaredoxin"/>
    <property type="match status" value="1"/>
</dbReference>
<dbReference type="InterPro" id="IPR051548">
    <property type="entry name" value="Grx-like_ET"/>
</dbReference>
<dbReference type="OrthoDB" id="9795531at2"/>
<evidence type="ECO:0000256" key="3">
    <source>
        <dbReference type="ARBA" id="ARBA00017945"/>
    </source>
</evidence>
<evidence type="ECO:0000313" key="9">
    <source>
        <dbReference type="EMBL" id="RSU06498.1"/>
    </source>
</evidence>
<dbReference type="InterPro" id="IPR011909">
    <property type="entry name" value="GlrX_NrdH"/>
</dbReference>
<evidence type="ECO:0000259" key="8">
    <source>
        <dbReference type="Pfam" id="PF00462"/>
    </source>
</evidence>
<proteinExistence type="inferred from homology"/>
<sequence length="77" mass="8996">MQTITLYTKNNCPQCKMTKRFLADKNVAFEEKNIDNEPQYIDWLKEQGFRSVPIVTAKETQMTIVGFRPDQLRTLAV</sequence>